<dbReference type="GO" id="GO:0005886">
    <property type="term" value="C:plasma membrane"/>
    <property type="evidence" value="ECO:0007669"/>
    <property type="project" value="TreeGrafter"/>
</dbReference>
<protein>
    <submittedName>
        <fullName evidence="3">Multidrug resistance protein MdtC</fullName>
    </submittedName>
</protein>
<name>A0A518GUY6_9BACT</name>
<feature type="transmembrane region" description="Helical" evidence="1">
    <location>
        <begin position="993"/>
        <end position="1015"/>
    </location>
</feature>
<feature type="transmembrane region" description="Helical" evidence="1">
    <location>
        <begin position="892"/>
        <end position="911"/>
    </location>
</feature>
<dbReference type="PANTHER" id="PTHR32063:SF0">
    <property type="entry name" value="SWARMING MOTILITY PROTEIN SWRC"/>
    <property type="match status" value="1"/>
</dbReference>
<dbReference type="EMBL" id="CP036426">
    <property type="protein sequence ID" value="QDV32400.1"/>
    <property type="molecule type" value="Genomic_DNA"/>
</dbReference>
<dbReference type="Proteomes" id="UP000317835">
    <property type="component" value="Chromosome"/>
</dbReference>
<dbReference type="AlphaFoldDB" id="A0A518GUY6"/>
<evidence type="ECO:0000313" key="3">
    <source>
        <dbReference type="EMBL" id="QDV32400.1"/>
    </source>
</evidence>
<dbReference type="PRINTS" id="PR00702">
    <property type="entry name" value="ACRIFLAVINRP"/>
</dbReference>
<evidence type="ECO:0000313" key="4">
    <source>
        <dbReference type="Proteomes" id="UP000317835"/>
    </source>
</evidence>
<organism evidence="3 4">
    <name type="scientific">Tautonia plasticadhaerens</name>
    <dbReference type="NCBI Taxonomy" id="2527974"/>
    <lineage>
        <taxon>Bacteria</taxon>
        <taxon>Pseudomonadati</taxon>
        <taxon>Planctomycetota</taxon>
        <taxon>Planctomycetia</taxon>
        <taxon>Isosphaerales</taxon>
        <taxon>Isosphaeraceae</taxon>
        <taxon>Tautonia</taxon>
    </lineage>
</organism>
<dbReference type="PANTHER" id="PTHR32063">
    <property type="match status" value="1"/>
</dbReference>
<feature type="transmembrane region" description="Helical" evidence="1">
    <location>
        <begin position="524"/>
        <end position="543"/>
    </location>
</feature>
<dbReference type="GO" id="GO:0042910">
    <property type="term" value="F:xenobiotic transmembrane transporter activity"/>
    <property type="evidence" value="ECO:0007669"/>
    <property type="project" value="TreeGrafter"/>
</dbReference>
<keyword evidence="1" id="KW-1133">Transmembrane helix</keyword>
<dbReference type="Gene3D" id="3.30.70.1430">
    <property type="entry name" value="Multidrug efflux transporter AcrB pore domain"/>
    <property type="match status" value="2"/>
</dbReference>
<feature type="transmembrane region" description="Helical" evidence="1">
    <location>
        <begin position="431"/>
        <end position="453"/>
    </location>
</feature>
<dbReference type="KEGG" id="tpla:ElP_02320"/>
<dbReference type="RefSeq" id="WP_145266466.1">
    <property type="nucleotide sequence ID" value="NZ_CP036426.1"/>
</dbReference>
<feature type="transmembrane region" description="Helical" evidence="1">
    <location>
        <begin position="1021"/>
        <end position="1047"/>
    </location>
</feature>
<dbReference type="Gene3D" id="3.30.70.1320">
    <property type="entry name" value="Multidrug efflux transporter AcrB pore domain like"/>
    <property type="match status" value="1"/>
</dbReference>
<dbReference type="Gene3D" id="3.30.2090.10">
    <property type="entry name" value="Multidrug efflux transporter AcrB TolC docking domain, DN and DC subdomains"/>
    <property type="match status" value="2"/>
</dbReference>
<accession>A0A518GUY6</accession>
<dbReference type="Gene3D" id="3.30.70.1440">
    <property type="entry name" value="Multidrug efflux transporter AcrB pore domain"/>
    <property type="match status" value="1"/>
</dbReference>
<keyword evidence="4" id="KW-1185">Reference proteome</keyword>
<evidence type="ECO:0000259" key="2">
    <source>
        <dbReference type="PROSITE" id="PS50156"/>
    </source>
</evidence>
<gene>
    <name evidence="3" type="primary">mdtC</name>
    <name evidence="3" type="ORF">ElP_02320</name>
</gene>
<feature type="transmembrane region" description="Helical" evidence="1">
    <location>
        <begin position="359"/>
        <end position="380"/>
    </location>
</feature>
<feature type="transmembrane region" description="Helical" evidence="1">
    <location>
        <begin position="459"/>
        <end position="481"/>
    </location>
</feature>
<proteinExistence type="predicted"/>
<dbReference type="PROSITE" id="PS50156">
    <property type="entry name" value="SSD"/>
    <property type="match status" value="1"/>
</dbReference>
<sequence length="1075" mass="117235">MYWLAELCVRRPVFALMLILAFVVAGIAAFPSLGVDRFPNMDLPTVFVRTTYPGAASTEVESEVSQVLEDAIATVAGIDELRSISRDGQSFVIVTFDLARDSDAGAQDVRDAVSGVLNLLPPDIDPPVVQKRDLDSSPILSLAVSGPRSAKELYLLADRAVKNVIESAPGVGEVTISGAEERAIRVEIDASSLAAHQLSILQVRDAIARQNAEVPGGLVDEGRRERAMRTLGRVDDAEDFPELVIATVNGRPIRLRDLGTVIDDTKEVRTAARLDGEPAVIIQVQRQSGENTVHVIEGVKRRMERARGLLPPDVKLELIQDQSRYIVAALHEIEAHLVSGSILACLTVLAFMRSWRSTIIASVAIPASIVATFAFMKLFGFTLNNMTMLALVLMVGVVIDDAIVVLENIFHCIEERGMDPFEAAIRGTREIGPAVLATTLSLIIVFLPVSFLSSVTGRMLYEFGITASVAILVSMLVSFSLTPMMCSKMLRPGATGPGQAASRGGFYGVIERGYLGMLGLAMRFRWLVLLVSVLVIAANVPLYKYVKRDYIPTNVDESEFEIRVETQEGASLVSTDEAMRVAEDYLLHEPGVTTVLTTVGGRGTVNRGEMFVRLADIETRTFSLGRLFRGLLEGDPGEAFRGNFSQQEKMVELRERLKSLPGVRLSVRNLTSLRQGAPVDIDFSITGPDLLDLAAFADALKARAEEIPGIVDLTTTLQLDKPELLVDINRERAAVLGVDVREIADTLRVAVGGDDRVSRYRDETVDDAYDVELRLVGVDRGDVQSISQLFVRANPSIDLLGVAAAAREMPTDPVLTRIDNVVSFRIGDAAARIDRLDRQRMVAVRANIAPGYSLGGRIEALQAAADEMGVPPEMETRVLGGGRELERTFDDFRWTFVLSFVFMYIVLAAQYEHLIHPFTILLSLPLAIPFGLISLAWGGETLNVYSALGILVLFGVVKKAAILQVDHMNVLRAGGMGRHEAIIRANRDRLRPILMTTIAFVAGLMPLLIATGPGAEERRSIAVLTVGGQMMSLLLTLLAVPVIYSYLDDLSQLFRRAPAERPTAAEERPEPALTR</sequence>
<evidence type="ECO:0000256" key="1">
    <source>
        <dbReference type="SAM" id="Phobius"/>
    </source>
</evidence>
<dbReference type="InterPro" id="IPR001036">
    <property type="entry name" value="Acrflvin-R"/>
</dbReference>
<dbReference type="Pfam" id="PF00873">
    <property type="entry name" value="ACR_tran"/>
    <property type="match status" value="1"/>
</dbReference>
<dbReference type="InterPro" id="IPR000731">
    <property type="entry name" value="SSD"/>
</dbReference>
<dbReference type="SUPFAM" id="SSF82866">
    <property type="entry name" value="Multidrug efflux transporter AcrB transmembrane domain"/>
    <property type="match status" value="2"/>
</dbReference>
<dbReference type="InterPro" id="IPR027463">
    <property type="entry name" value="AcrB_DN_DC_subdom"/>
</dbReference>
<dbReference type="OrthoDB" id="220575at2"/>
<feature type="transmembrane region" description="Helical" evidence="1">
    <location>
        <begin position="944"/>
        <end position="962"/>
    </location>
</feature>
<feature type="transmembrane region" description="Helical" evidence="1">
    <location>
        <begin position="386"/>
        <end position="410"/>
    </location>
</feature>
<feature type="domain" description="SSD" evidence="2">
    <location>
        <begin position="359"/>
        <end position="488"/>
    </location>
</feature>
<dbReference type="SUPFAM" id="SSF82714">
    <property type="entry name" value="Multidrug efflux transporter AcrB TolC docking domain, DN and DC subdomains"/>
    <property type="match status" value="2"/>
</dbReference>
<dbReference type="Gene3D" id="1.20.1640.10">
    <property type="entry name" value="Multidrug efflux transporter AcrB transmembrane domain"/>
    <property type="match status" value="2"/>
</dbReference>
<dbReference type="SUPFAM" id="SSF82693">
    <property type="entry name" value="Multidrug efflux transporter AcrB pore domain, PN1, PN2, PC1 and PC2 subdomains"/>
    <property type="match status" value="4"/>
</dbReference>
<reference evidence="3 4" key="1">
    <citation type="submission" date="2019-02" db="EMBL/GenBank/DDBJ databases">
        <title>Deep-cultivation of Planctomycetes and their phenomic and genomic characterization uncovers novel biology.</title>
        <authorList>
            <person name="Wiegand S."/>
            <person name="Jogler M."/>
            <person name="Boedeker C."/>
            <person name="Pinto D."/>
            <person name="Vollmers J."/>
            <person name="Rivas-Marin E."/>
            <person name="Kohn T."/>
            <person name="Peeters S.H."/>
            <person name="Heuer A."/>
            <person name="Rast P."/>
            <person name="Oberbeckmann S."/>
            <person name="Bunk B."/>
            <person name="Jeske O."/>
            <person name="Meyerdierks A."/>
            <person name="Storesund J.E."/>
            <person name="Kallscheuer N."/>
            <person name="Luecker S."/>
            <person name="Lage O.M."/>
            <person name="Pohl T."/>
            <person name="Merkel B.J."/>
            <person name="Hornburger P."/>
            <person name="Mueller R.-W."/>
            <person name="Bruemmer F."/>
            <person name="Labrenz M."/>
            <person name="Spormann A.M."/>
            <person name="Op den Camp H."/>
            <person name="Overmann J."/>
            <person name="Amann R."/>
            <person name="Jetten M.S.M."/>
            <person name="Mascher T."/>
            <person name="Medema M.H."/>
            <person name="Devos D.P."/>
            <person name="Kaster A.-K."/>
            <person name="Ovreas L."/>
            <person name="Rohde M."/>
            <person name="Galperin M.Y."/>
            <person name="Jogler C."/>
        </authorList>
    </citation>
    <scope>NUCLEOTIDE SEQUENCE [LARGE SCALE GENOMIC DNA]</scope>
    <source>
        <strain evidence="3 4">ElP</strain>
    </source>
</reference>
<keyword evidence="1" id="KW-0812">Transmembrane</keyword>
<keyword evidence="1" id="KW-0472">Membrane</keyword>